<dbReference type="Gene3D" id="3.40.50.1820">
    <property type="entry name" value="alpha/beta hydrolase"/>
    <property type="match status" value="1"/>
</dbReference>
<sequence>MLFTPRALPALHVPIILALGLPMHTVTASAAPADLPAVAPSGTCGQMLDVDLTDIGGTGSTVKTAQETISDGIPVCSVTGTLAPEVNFQVLLPMTSWTQRYLQLGCGGLCGNITLRSGASSGCQTYSDGGFVVAATDMGHTGNSGEWGLNDTQRADFAYRSQHLTAETAKRLIGQFYGQDAAYSYFNGCSDGGREALMEAMRFPHDFDGVVAGAPAMLFQVQNTLYHGWMAASNYDAEGEVIVTSDKLPLIAAAVTQACDALDGVADGMVSQPALCDFDPKTLICAEGADPATCLTAQQADTVAKFYAGPQDLGTGDYLTAGQVQYGSELEWQGVFVADHKDDEIFSAKIVDPVLKYLAFETPNPDFALSDLAFTTETLDALRPRHPFFDATNADLGDFQNAGGKLILWHGLADPHISPANTLSLHNAMIGFMGEEAVNSFERLYFLPGVGHCGSGQGPSNLDLLTPMMDWVEGGVAPDAVMTSSTSVVSNFGMPDLGDGAPQGRPEPASLGVAPLPDMTRPIYPYPYTAAYRGAGDVTDGANWSRGEPAQIVNTRAWPGADLFGAYTFSE</sequence>
<evidence type="ECO:0000256" key="4">
    <source>
        <dbReference type="ARBA" id="ARBA00022729"/>
    </source>
</evidence>
<keyword evidence="5 9" id="KW-0378">Hydrolase</keyword>
<feature type="chain" id="PRO_5046325699" evidence="8">
    <location>
        <begin position="31"/>
        <end position="571"/>
    </location>
</feature>
<keyword evidence="7" id="KW-1015">Disulfide bond</keyword>
<evidence type="ECO:0000256" key="3">
    <source>
        <dbReference type="ARBA" id="ARBA00022723"/>
    </source>
</evidence>
<dbReference type="PANTHER" id="PTHR33938:SF15">
    <property type="entry name" value="FERULOYL ESTERASE B-RELATED"/>
    <property type="match status" value="1"/>
</dbReference>
<dbReference type="InterPro" id="IPR029058">
    <property type="entry name" value="AB_hydrolase_fold"/>
</dbReference>
<keyword evidence="4 8" id="KW-0732">Signal</keyword>
<evidence type="ECO:0000256" key="1">
    <source>
        <dbReference type="ARBA" id="ARBA00006249"/>
    </source>
</evidence>
<proteinExistence type="inferred from homology"/>
<dbReference type="InterPro" id="IPR011118">
    <property type="entry name" value="Tannase/feruloyl_esterase"/>
</dbReference>
<dbReference type="Proteomes" id="UP000523601">
    <property type="component" value="Unassembled WGS sequence"/>
</dbReference>
<evidence type="ECO:0000313" key="10">
    <source>
        <dbReference type="Proteomes" id="UP000523601"/>
    </source>
</evidence>
<organism evidence="9 10">
    <name type="scientific">Donghicola mangrovi</name>
    <dbReference type="NCBI Taxonomy" id="2729614"/>
    <lineage>
        <taxon>Bacteria</taxon>
        <taxon>Pseudomonadati</taxon>
        <taxon>Pseudomonadota</taxon>
        <taxon>Alphaproteobacteria</taxon>
        <taxon>Rhodobacterales</taxon>
        <taxon>Roseobacteraceae</taxon>
        <taxon>Donghicola</taxon>
    </lineage>
</organism>
<comment type="caution">
    <text evidence="9">The sequence shown here is derived from an EMBL/GenBank/DDBJ whole genome shotgun (WGS) entry which is preliminary data.</text>
</comment>
<dbReference type="PANTHER" id="PTHR33938">
    <property type="entry name" value="FERULOYL ESTERASE B-RELATED"/>
    <property type="match status" value="1"/>
</dbReference>
<dbReference type="SUPFAM" id="SSF53474">
    <property type="entry name" value="alpha/beta-Hydrolases"/>
    <property type="match status" value="1"/>
</dbReference>
<comment type="similarity">
    <text evidence="1">Belongs to the tannase family.</text>
</comment>
<evidence type="ECO:0000256" key="2">
    <source>
        <dbReference type="ARBA" id="ARBA00022487"/>
    </source>
</evidence>
<dbReference type="GO" id="GO:0016787">
    <property type="term" value="F:hydrolase activity"/>
    <property type="evidence" value="ECO:0007669"/>
    <property type="project" value="UniProtKB-KW"/>
</dbReference>
<evidence type="ECO:0000256" key="5">
    <source>
        <dbReference type="ARBA" id="ARBA00022801"/>
    </source>
</evidence>
<keyword evidence="6" id="KW-0106">Calcium</keyword>
<evidence type="ECO:0000256" key="7">
    <source>
        <dbReference type="ARBA" id="ARBA00023157"/>
    </source>
</evidence>
<reference evidence="9 10" key="1">
    <citation type="submission" date="2020-04" db="EMBL/GenBank/DDBJ databases">
        <title>Donghicola sp., a member of the Rhodobacteraceae family isolated from mangrove forest in Thailand.</title>
        <authorList>
            <person name="Charoenyingcharoen P."/>
            <person name="Yukphan P."/>
        </authorList>
    </citation>
    <scope>NUCLEOTIDE SEQUENCE [LARGE SCALE GENOMIC DNA]</scope>
    <source>
        <strain evidence="9 10">C2-DW-16</strain>
    </source>
</reference>
<dbReference type="Pfam" id="PF07519">
    <property type="entry name" value="Tannase"/>
    <property type="match status" value="1"/>
</dbReference>
<accession>A0ABX2PES9</accession>
<dbReference type="RefSeq" id="WP_176853905.1">
    <property type="nucleotide sequence ID" value="NZ_JABCJD010000003.1"/>
</dbReference>
<feature type="signal peptide" evidence="8">
    <location>
        <begin position="1"/>
        <end position="30"/>
    </location>
</feature>
<evidence type="ECO:0000313" key="9">
    <source>
        <dbReference type="EMBL" id="NVO27502.1"/>
    </source>
</evidence>
<evidence type="ECO:0000256" key="8">
    <source>
        <dbReference type="SAM" id="SignalP"/>
    </source>
</evidence>
<dbReference type="EMBL" id="JABCJD010000003">
    <property type="protein sequence ID" value="NVO27502.1"/>
    <property type="molecule type" value="Genomic_DNA"/>
</dbReference>
<evidence type="ECO:0000256" key="6">
    <source>
        <dbReference type="ARBA" id="ARBA00022837"/>
    </source>
</evidence>
<protein>
    <submittedName>
        <fullName evidence="9">Tannase/feruloyl esterase family alpha/beta hydrolase</fullName>
    </submittedName>
</protein>
<keyword evidence="3" id="KW-0479">Metal-binding</keyword>
<keyword evidence="2" id="KW-0719">Serine esterase</keyword>
<name>A0ABX2PES9_9RHOB</name>
<keyword evidence="10" id="KW-1185">Reference proteome</keyword>
<gene>
    <name evidence="9" type="ORF">HJ526_08740</name>
</gene>